<feature type="compositionally biased region" description="Low complexity" evidence="1">
    <location>
        <begin position="26"/>
        <end position="54"/>
    </location>
</feature>
<evidence type="ECO:0000313" key="3">
    <source>
        <dbReference type="Proteomes" id="UP000237632"/>
    </source>
</evidence>
<name>A0AA44XWV8_BURVI</name>
<organism evidence="2 3">
    <name type="scientific">Burkholderia vietnamiensis</name>
    <dbReference type="NCBI Taxonomy" id="60552"/>
    <lineage>
        <taxon>Bacteria</taxon>
        <taxon>Pseudomonadati</taxon>
        <taxon>Pseudomonadota</taxon>
        <taxon>Betaproteobacteria</taxon>
        <taxon>Burkholderiales</taxon>
        <taxon>Burkholderiaceae</taxon>
        <taxon>Burkholderia</taxon>
        <taxon>Burkholderia cepacia complex</taxon>
    </lineage>
</organism>
<comment type="caution">
    <text evidence="2">The sequence shown here is derived from an EMBL/GenBank/DDBJ whole genome shotgun (WGS) entry which is preliminary data.</text>
</comment>
<accession>A0AA44XWV8</accession>
<evidence type="ECO:0000313" key="2">
    <source>
        <dbReference type="EMBL" id="PRH39669.1"/>
    </source>
</evidence>
<feature type="compositionally biased region" description="Polar residues" evidence="1">
    <location>
        <begin position="205"/>
        <end position="214"/>
    </location>
</feature>
<feature type="region of interest" description="Disordered" evidence="1">
    <location>
        <begin position="171"/>
        <end position="214"/>
    </location>
</feature>
<dbReference type="PROSITE" id="PS51257">
    <property type="entry name" value="PROKAR_LIPOPROTEIN"/>
    <property type="match status" value="1"/>
</dbReference>
<dbReference type="EMBL" id="PVHK01000187">
    <property type="protein sequence ID" value="PRH39669.1"/>
    <property type="molecule type" value="Genomic_DNA"/>
</dbReference>
<reference evidence="2 3" key="1">
    <citation type="submission" date="2018-03" db="EMBL/GenBank/DDBJ databases">
        <authorList>
            <person name="Nguyen K."/>
            <person name="Fouts D."/>
            <person name="Sutton G."/>
        </authorList>
    </citation>
    <scope>NUCLEOTIDE SEQUENCE [LARGE SCALE GENOMIC DNA]</scope>
    <source>
        <strain evidence="2 3">AU3578</strain>
    </source>
</reference>
<feature type="region of interest" description="Disordered" evidence="1">
    <location>
        <begin position="20"/>
        <end position="69"/>
    </location>
</feature>
<gene>
    <name evidence="2" type="ORF">C6T65_25080</name>
</gene>
<proteinExistence type="predicted"/>
<dbReference type="AlphaFoldDB" id="A0AA44XWV8"/>
<sequence>MKHIGPVLLVVAALAGCNSKQDNTHSATTTAAPAAASDTAPASQVSPTQTTTTAPPAPRHNYAINQDGTYGYEPGLSEDDIRAGKTAKPLVMMRYVGLRDGTYILLLIDEDNPNFSTRVACQAPCEFAKSQTMAGDMVVKTETIRVAPGSLLNGMVEDAVAGQLIPFGQRAPSQTVSQAPVGAASSSQVPQPPTTTTPATDAQHDSANGPVQQTSFDCSKAKSIPEFLICHDPDLAAADRDLADTYRQAKEAAVDKTAFNNRTRRQWNFREKNCRDKDCLMSWYAYQKRVLSKIAQTGDAAVQDN</sequence>
<dbReference type="Proteomes" id="UP000237632">
    <property type="component" value="Unassembled WGS sequence"/>
</dbReference>
<evidence type="ECO:0000256" key="1">
    <source>
        <dbReference type="SAM" id="MobiDB-lite"/>
    </source>
</evidence>
<protein>
    <submittedName>
        <fullName evidence="2">Uncharacterized protein</fullName>
    </submittedName>
</protein>